<name>A0A418MMT4_9ACTN</name>
<evidence type="ECO:0000313" key="3">
    <source>
        <dbReference type="Proteomes" id="UP000283832"/>
    </source>
</evidence>
<proteinExistence type="predicted"/>
<organism evidence="2 3">
    <name type="scientific">Micromonospora radicis</name>
    <dbReference type="NCBI Taxonomy" id="1894971"/>
    <lineage>
        <taxon>Bacteria</taxon>
        <taxon>Bacillati</taxon>
        <taxon>Actinomycetota</taxon>
        <taxon>Actinomycetes</taxon>
        <taxon>Micromonosporales</taxon>
        <taxon>Micromonosporaceae</taxon>
        <taxon>Micromonospora</taxon>
    </lineage>
</organism>
<dbReference type="Gene3D" id="3.40.50.150">
    <property type="entry name" value="Vaccinia Virus protein VP39"/>
    <property type="match status" value="1"/>
</dbReference>
<dbReference type="InterPro" id="IPR006342">
    <property type="entry name" value="FkbM_mtfrase"/>
</dbReference>
<evidence type="ECO:0000259" key="1">
    <source>
        <dbReference type="Pfam" id="PF05050"/>
    </source>
</evidence>
<keyword evidence="2" id="KW-0808">Transferase</keyword>
<evidence type="ECO:0000313" key="2">
    <source>
        <dbReference type="EMBL" id="RIV30250.1"/>
    </source>
</evidence>
<dbReference type="PANTHER" id="PTHR34203">
    <property type="entry name" value="METHYLTRANSFERASE, FKBM FAMILY PROTEIN"/>
    <property type="match status" value="1"/>
</dbReference>
<accession>A0A418MMT4</accession>
<dbReference type="EMBL" id="QXEC01000046">
    <property type="protein sequence ID" value="RIV30250.1"/>
    <property type="molecule type" value="Genomic_DNA"/>
</dbReference>
<dbReference type="OrthoDB" id="424472at2"/>
<dbReference type="PANTHER" id="PTHR34203:SF13">
    <property type="entry name" value="EXPRESSED PROTEIN"/>
    <property type="match status" value="1"/>
</dbReference>
<comment type="caution">
    <text evidence="2">The sequence shown here is derived from an EMBL/GenBank/DDBJ whole genome shotgun (WGS) entry which is preliminary data.</text>
</comment>
<dbReference type="SUPFAM" id="SSF53335">
    <property type="entry name" value="S-adenosyl-L-methionine-dependent methyltransferases"/>
    <property type="match status" value="1"/>
</dbReference>
<dbReference type="GO" id="GO:0008168">
    <property type="term" value="F:methyltransferase activity"/>
    <property type="evidence" value="ECO:0007669"/>
    <property type="project" value="UniProtKB-KW"/>
</dbReference>
<dbReference type="Pfam" id="PF05050">
    <property type="entry name" value="Methyltransf_21"/>
    <property type="match status" value="1"/>
</dbReference>
<dbReference type="InterPro" id="IPR029063">
    <property type="entry name" value="SAM-dependent_MTases_sf"/>
</dbReference>
<dbReference type="RefSeq" id="WP_119579883.1">
    <property type="nucleotide sequence ID" value="NZ_QXEC01000046.1"/>
</dbReference>
<dbReference type="GO" id="GO:0032259">
    <property type="term" value="P:methylation"/>
    <property type="evidence" value="ECO:0007669"/>
    <property type="project" value="UniProtKB-KW"/>
</dbReference>
<dbReference type="NCBIfam" id="TIGR01444">
    <property type="entry name" value="fkbM_fam"/>
    <property type="match status" value="1"/>
</dbReference>
<dbReference type="Proteomes" id="UP000283832">
    <property type="component" value="Unassembled WGS sequence"/>
</dbReference>
<keyword evidence="2" id="KW-0489">Methyltransferase</keyword>
<keyword evidence="3" id="KW-1185">Reference proteome</keyword>
<dbReference type="InterPro" id="IPR052514">
    <property type="entry name" value="SAM-dependent_MTase"/>
</dbReference>
<dbReference type="AlphaFoldDB" id="A0A418MMT4"/>
<sequence>MPVSRFVLTSGLHLYAQSRSEAQFQYDEIFGHDCYKVAGLRPNAVVVDVGANIGLYTLFVKQHNPDAHIYAFEPIPESAEAFEKNILLHGLRDVRLTRCGIGAQPEPRAPFTYYPNTPGNSTRYPEQKQLQIDLLTHRHPRLDYRSEYRAEIVSAPIEPLSAVLPSSPVIDLLKVDAEGAELDILIGVKDRDWQRIKRVVLEVQDVDRHLAKIASLLTDRGYVAEVRPSPMIEPELRTFLVTASR</sequence>
<feature type="domain" description="Methyltransferase FkbM" evidence="1">
    <location>
        <begin position="48"/>
        <end position="223"/>
    </location>
</feature>
<reference evidence="2 3" key="1">
    <citation type="submission" date="2018-08" db="EMBL/GenBank/DDBJ databases">
        <title>Jishengella sp. nov., isolated from a root of Azadirachta indica A. Juss. var. siamensis Valenton.</title>
        <authorList>
            <person name="Kuncharoen N."/>
            <person name="Tanasupawat S."/>
            <person name="Kudo T."/>
            <person name="Ohkuma M."/>
        </authorList>
    </citation>
    <scope>NUCLEOTIDE SEQUENCE [LARGE SCALE GENOMIC DNA]</scope>
    <source>
        <strain evidence="2 3">AZ1-13</strain>
    </source>
</reference>
<protein>
    <submittedName>
        <fullName evidence="2">FkbM family methyltransferase</fullName>
    </submittedName>
</protein>
<gene>
    <name evidence="2" type="ORF">D2L64_26255</name>
</gene>